<dbReference type="PANTHER" id="PTHR33490:SF6">
    <property type="entry name" value="SLL1049 PROTEIN"/>
    <property type="match status" value="1"/>
</dbReference>
<dbReference type="RefSeq" id="WP_046311566.1">
    <property type="nucleotide sequence ID" value="NZ_CBCSCY010000017.1"/>
</dbReference>
<evidence type="ECO:0000313" key="3">
    <source>
        <dbReference type="Proteomes" id="UP000033109"/>
    </source>
</evidence>
<dbReference type="Gene3D" id="3.10.620.30">
    <property type="match status" value="1"/>
</dbReference>
<dbReference type="PANTHER" id="PTHR33490">
    <property type="entry name" value="BLR5614 PROTEIN-RELATED"/>
    <property type="match status" value="1"/>
</dbReference>
<dbReference type="OrthoDB" id="9804872at2"/>
<name>A0A0E3ZGA3_9BACT</name>
<dbReference type="InterPro" id="IPR038765">
    <property type="entry name" value="Papain-like_cys_pep_sf"/>
</dbReference>
<dbReference type="Pfam" id="PF08379">
    <property type="entry name" value="Bact_transglu_N"/>
    <property type="match status" value="1"/>
</dbReference>
<reference evidence="2 3" key="1">
    <citation type="journal article" date="2015" name="Sci. Rep.">
        <title>Unraveling adaptation of Pontibacter korlensis to radiation and infertility in desert through complete genome and comparative transcriptomic analysis.</title>
        <authorList>
            <person name="Dai J."/>
            <person name="Dai W."/>
            <person name="Qiu C."/>
            <person name="Yang Z."/>
            <person name="Zhang Y."/>
            <person name="Zhou M."/>
            <person name="Zhang L."/>
            <person name="Fang C."/>
            <person name="Gao Q."/>
            <person name="Yang Q."/>
            <person name="Li X."/>
            <person name="Wang Z."/>
            <person name="Wang Z."/>
            <person name="Jia Z."/>
            <person name="Chen X."/>
        </authorList>
    </citation>
    <scope>NUCLEOTIDE SEQUENCE [LARGE SCALE GENOMIC DNA]</scope>
    <source>
        <strain evidence="2 3">X14-1T</strain>
    </source>
</reference>
<proteinExistence type="predicted"/>
<dbReference type="Proteomes" id="UP000033109">
    <property type="component" value="Chromosome"/>
</dbReference>
<dbReference type="EMBL" id="CP009621">
    <property type="protein sequence ID" value="AKD04024.1"/>
    <property type="molecule type" value="Genomic_DNA"/>
</dbReference>
<dbReference type="SMART" id="SM00460">
    <property type="entry name" value="TGc"/>
    <property type="match status" value="1"/>
</dbReference>
<dbReference type="PATRIC" id="fig|400092.3.peg.3079"/>
<dbReference type="STRING" id="400092.PKOR_14135"/>
<organism evidence="2 3">
    <name type="scientific">Pontibacter korlensis</name>
    <dbReference type="NCBI Taxonomy" id="400092"/>
    <lineage>
        <taxon>Bacteria</taxon>
        <taxon>Pseudomonadati</taxon>
        <taxon>Bacteroidota</taxon>
        <taxon>Cytophagia</taxon>
        <taxon>Cytophagales</taxon>
        <taxon>Hymenobacteraceae</taxon>
        <taxon>Pontibacter</taxon>
    </lineage>
</organism>
<dbReference type="InterPro" id="IPR013589">
    <property type="entry name" value="Bac_transglu_N"/>
</dbReference>
<dbReference type="SUPFAM" id="SSF54001">
    <property type="entry name" value="Cysteine proteinases"/>
    <property type="match status" value="1"/>
</dbReference>
<dbReference type="Pfam" id="PF01841">
    <property type="entry name" value="Transglut_core"/>
    <property type="match status" value="1"/>
</dbReference>
<evidence type="ECO:0000259" key="1">
    <source>
        <dbReference type="SMART" id="SM00460"/>
    </source>
</evidence>
<evidence type="ECO:0000313" key="2">
    <source>
        <dbReference type="EMBL" id="AKD04024.1"/>
    </source>
</evidence>
<keyword evidence="3" id="KW-1185">Reference proteome</keyword>
<gene>
    <name evidence="2" type="ORF">PKOR_14135</name>
</gene>
<feature type="domain" description="Transglutaminase-like" evidence="1">
    <location>
        <begin position="174"/>
        <end position="239"/>
    </location>
</feature>
<dbReference type="KEGG" id="pko:PKOR_14135"/>
<sequence>MSAEYTVKYYTHNTYDESVREAFFSFLIIPCQDETQTVRSLSFENSLQAEVFHHHNPFGFEVTSLRTAQNFTEFEFQMTATVEKSPVYLPTGSRLLSVEEEQSLLARHDFYIDHHLYLATSPYTQIKDELYGRLLFRKENQPVFDYLLQLNTFIYQMLRFDPEPTHVHTTVSEVIELGRGVCQDYTHLFIGVARLNKIPCRYISGYLNQGLSLSGTAVMHAWAEAYIPGHGWQGFDPTNNLLADINYIKAAHGADYSDCSPIRGMLRTNGAHRTSYGVEIIPNQMAESAQ</sequence>
<dbReference type="HOGENOM" id="CLU_008973_1_0_10"/>
<dbReference type="AlphaFoldDB" id="A0A0E3ZGA3"/>
<dbReference type="InterPro" id="IPR002931">
    <property type="entry name" value="Transglutaminase-like"/>
</dbReference>
<accession>A0A0E3ZGA3</accession>
<protein>
    <recommendedName>
        <fullName evidence="1">Transglutaminase-like domain-containing protein</fullName>
    </recommendedName>
</protein>